<proteinExistence type="predicted"/>
<dbReference type="PANTHER" id="PTHR24223">
    <property type="entry name" value="ATP-BINDING CASSETTE SUB-FAMILY C"/>
    <property type="match status" value="1"/>
</dbReference>
<keyword evidence="3" id="KW-0547">Nucleotide-binding</keyword>
<feature type="domain" description="ABC transmembrane type-1" evidence="8">
    <location>
        <begin position="1"/>
        <end position="119"/>
    </location>
</feature>
<keyword evidence="5 7" id="KW-1133">Transmembrane helix</keyword>
<feature type="transmembrane region" description="Helical" evidence="7">
    <location>
        <begin position="74"/>
        <end position="91"/>
    </location>
</feature>
<accession>A0AAW2Y1M8</accession>
<dbReference type="GO" id="GO:0140359">
    <property type="term" value="F:ABC-type transporter activity"/>
    <property type="evidence" value="ECO:0007669"/>
    <property type="project" value="InterPro"/>
</dbReference>
<dbReference type="PROSITE" id="PS50929">
    <property type="entry name" value="ABC_TM1F"/>
    <property type="match status" value="1"/>
</dbReference>
<organism evidence="9">
    <name type="scientific">Sesamum latifolium</name>
    <dbReference type="NCBI Taxonomy" id="2727402"/>
    <lineage>
        <taxon>Eukaryota</taxon>
        <taxon>Viridiplantae</taxon>
        <taxon>Streptophyta</taxon>
        <taxon>Embryophyta</taxon>
        <taxon>Tracheophyta</taxon>
        <taxon>Spermatophyta</taxon>
        <taxon>Magnoliopsida</taxon>
        <taxon>eudicotyledons</taxon>
        <taxon>Gunneridae</taxon>
        <taxon>Pentapetalae</taxon>
        <taxon>asterids</taxon>
        <taxon>lamiids</taxon>
        <taxon>Lamiales</taxon>
        <taxon>Pedaliaceae</taxon>
        <taxon>Sesamum</taxon>
    </lineage>
</organism>
<dbReference type="Pfam" id="PF00664">
    <property type="entry name" value="ABC_membrane"/>
    <property type="match status" value="1"/>
</dbReference>
<evidence type="ECO:0000259" key="8">
    <source>
        <dbReference type="PROSITE" id="PS50929"/>
    </source>
</evidence>
<feature type="transmembrane region" description="Helical" evidence="7">
    <location>
        <begin position="49"/>
        <end position="68"/>
    </location>
</feature>
<dbReference type="InterPro" id="IPR036640">
    <property type="entry name" value="ABC1_TM_sf"/>
</dbReference>
<dbReference type="SUPFAM" id="SSF90123">
    <property type="entry name" value="ABC transporter transmembrane region"/>
    <property type="match status" value="1"/>
</dbReference>
<sequence>MLIRSTLIISLYKKGLRLSGSARQAHGVGQIVNYMAVDAQQLSDMMLQLHFLCLCVADYCGLVILYQYLGTSTLAAFAGLALVIAFVAFRTKKNNRYQFNIKERDSRMKATNEMLSYMRCYGAPLIATITFGSAVLFRFPLSVASVFTTTSLLKMLQEPIRTFPQSMISLSQAIISLERLDRFMTSKELVDNSVERVVGCDGDTAVEVKDGSFSWDDENGEEVEKI</sequence>
<evidence type="ECO:0000256" key="4">
    <source>
        <dbReference type="ARBA" id="ARBA00022840"/>
    </source>
</evidence>
<evidence type="ECO:0000256" key="7">
    <source>
        <dbReference type="SAM" id="Phobius"/>
    </source>
</evidence>
<comment type="caution">
    <text evidence="9">The sequence shown here is derived from an EMBL/GenBank/DDBJ whole genome shotgun (WGS) entry which is preliminary data.</text>
</comment>
<dbReference type="InterPro" id="IPR011527">
    <property type="entry name" value="ABC1_TM_dom"/>
</dbReference>
<evidence type="ECO:0000256" key="3">
    <source>
        <dbReference type="ARBA" id="ARBA00022741"/>
    </source>
</evidence>
<evidence type="ECO:0000256" key="5">
    <source>
        <dbReference type="ARBA" id="ARBA00022989"/>
    </source>
</evidence>
<feature type="transmembrane region" description="Helical" evidence="7">
    <location>
        <begin position="117"/>
        <end position="139"/>
    </location>
</feature>
<keyword evidence="6 7" id="KW-0472">Membrane</keyword>
<keyword evidence="1" id="KW-0813">Transport</keyword>
<evidence type="ECO:0000256" key="6">
    <source>
        <dbReference type="ARBA" id="ARBA00023136"/>
    </source>
</evidence>
<protein>
    <submittedName>
        <fullName evidence="9">ABC transporter C family member 4</fullName>
    </submittedName>
</protein>
<dbReference type="PANTHER" id="PTHR24223:SF362">
    <property type="entry name" value="ABC TRANSPORTER C FAMILY MEMBER 4"/>
    <property type="match status" value="1"/>
</dbReference>
<gene>
    <name evidence="9" type="ORF">Slati_0592700</name>
</gene>
<keyword evidence="4" id="KW-0067">ATP-binding</keyword>
<name>A0AAW2Y1M8_9LAMI</name>
<dbReference type="InterPro" id="IPR050173">
    <property type="entry name" value="ABC_transporter_C-like"/>
</dbReference>
<evidence type="ECO:0000256" key="2">
    <source>
        <dbReference type="ARBA" id="ARBA00022692"/>
    </source>
</evidence>
<dbReference type="GO" id="GO:0016020">
    <property type="term" value="C:membrane"/>
    <property type="evidence" value="ECO:0007669"/>
    <property type="project" value="InterPro"/>
</dbReference>
<reference evidence="9" key="1">
    <citation type="submission" date="2020-06" db="EMBL/GenBank/DDBJ databases">
        <authorList>
            <person name="Li T."/>
            <person name="Hu X."/>
            <person name="Zhang T."/>
            <person name="Song X."/>
            <person name="Zhang H."/>
            <person name="Dai N."/>
            <person name="Sheng W."/>
            <person name="Hou X."/>
            <person name="Wei L."/>
        </authorList>
    </citation>
    <scope>NUCLEOTIDE SEQUENCE</scope>
    <source>
        <strain evidence="9">KEN1</strain>
        <tissue evidence="9">Leaf</tissue>
    </source>
</reference>
<reference evidence="9" key="2">
    <citation type="journal article" date="2024" name="Plant">
        <title>Genomic evolution and insights into agronomic trait innovations of Sesamum species.</title>
        <authorList>
            <person name="Miao H."/>
            <person name="Wang L."/>
            <person name="Qu L."/>
            <person name="Liu H."/>
            <person name="Sun Y."/>
            <person name="Le M."/>
            <person name="Wang Q."/>
            <person name="Wei S."/>
            <person name="Zheng Y."/>
            <person name="Lin W."/>
            <person name="Duan Y."/>
            <person name="Cao H."/>
            <person name="Xiong S."/>
            <person name="Wang X."/>
            <person name="Wei L."/>
            <person name="Li C."/>
            <person name="Ma Q."/>
            <person name="Ju M."/>
            <person name="Zhao R."/>
            <person name="Li G."/>
            <person name="Mu C."/>
            <person name="Tian Q."/>
            <person name="Mei H."/>
            <person name="Zhang T."/>
            <person name="Gao T."/>
            <person name="Zhang H."/>
        </authorList>
    </citation>
    <scope>NUCLEOTIDE SEQUENCE</scope>
    <source>
        <strain evidence="9">KEN1</strain>
    </source>
</reference>
<keyword evidence="2 7" id="KW-0812">Transmembrane</keyword>
<dbReference type="GO" id="GO:0005524">
    <property type="term" value="F:ATP binding"/>
    <property type="evidence" value="ECO:0007669"/>
    <property type="project" value="UniProtKB-KW"/>
</dbReference>
<dbReference type="EMBL" id="JACGWN010000002">
    <property type="protein sequence ID" value="KAL0459655.1"/>
    <property type="molecule type" value="Genomic_DNA"/>
</dbReference>
<dbReference type="Gene3D" id="1.20.1560.10">
    <property type="entry name" value="ABC transporter type 1, transmembrane domain"/>
    <property type="match status" value="2"/>
</dbReference>
<dbReference type="AlphaFoldDB" id="A0AAW2Y1M8"/>
<evidence type="ECO:0000256" key="1">
    <source>
        <dbReference type="ARBA" id="ARBA00022448"/>
    </source>
</evidence>
<evidence type="ECO:0000313" key="9">
    <source>
        <dbReference type="EMBL" id="KAL0459655.1"/>
    </source>
</evidence>